<keyword evidence="1" id="KW-0732">Signal</keyword>
<reference evidence="2" key="1">
    <citation type="submission" date="2022-04" db="EMBL/GenBank/DDBJ databases">
        <title>Mucilaginibacter sp. RS28 isolated from freshwater.</title>
        <authorList>
            <person name="Ko S.-R."/>
        </authorList>
    </citation>
    <scope>NUCLEOTIDE SEQUENCE</scope>
    <source>
        <strain evidence="2">RS28</strain>
    </source>
</reference>
<dbReference type="EMBL" id="JALJEJ010000010">
    <property type="protein sequence ID" value="MCJ8211482.1"/>
    <property type="molecule type" value="Genomic_DNA"/>
</dbReference>
<dbReference type="RefSeq" id="WP_245132135.1">
    <property type="nucleotide sequence ID" value="NZ_JALJEJ010000010.1"/>
</dbReference>
<evidence type="ECO:0008006" key="4">
    <source>
        <dbReference type="Google" id="ProtNLM"/>
    </source>
</evidence>
<feature type="chain" id="PRO_5040938246" description="Cytochrome c domain-containing protein" evidence="1">
    <location>
        <begin position="19"/>
        <end position="487"/>
    </location>
</feature>
<gene>
    <name evidence="2" type="ORF">MUY27_17315</name>
</gene>
<evidence type="ECO:0000313" key="3">
    <source>
        <dbReference type="Proteomes" id="UP001139450"/>
    </source>
</evidence>
<accession>A0A9X1X5I5</accession>
<dbReference type="Proteomes" id="UP001139450">
    <property type="component" value="Unassembled WGS sequence"/>
</dbReference>
<evidence type="ECO:0000313" key="2">
    <source>
        <dbReference type="EMBL" id="MCJ8211482.1"/>
    </source>
</evidence>
<organism evidence="2 3">
    <name type="scientific">Mucilaginibacter straminoryzae</name>
    <dbReference type="NCBI Taxonomy" id="2932774"/>
    <lineage>
        <taxon>Bacteria</taxon>
        <taxon>Pseudomonadati</taxon>
        <taxon>Bacteroidota</taxon>
        <taxon>Sphingobacteriia</taxon>
        <taxon>Sphingobacteriales</taxon>
        <taxon>Sphingobacteriaceae</taxon>
        <taxon>Mucilaginibacter</taxon>
    </lineage>
</organism>
<feature type="signal peptide" evidence="1">
    <location>
        <begin position="1"/>
        <end position="18"/>
    </location>
</feature>
<protein>
    <recommendedName>
        <fullName evidence="4">Cytochrome c domain-containing protein</fullName>
    </recommendedName>
</protein>
<name>A0A9X1X5I5_9SPHI</name>
<sequence>MKKLITILCLLIAVSAIALITRCKTGQTGKQPTDTTITAVDLPTNIVPGFNFPEDSSTIYNWVKGTPPDTVSMLNHAWGIWAGLTAQSGQTFGSDSLLVYQTWLGIGGIQNLIFNNITSNKGMRTHTSPVLLSKPRQFFDAIKFASKKLKAIPFVDTNFIQWVAVAYNPQAVSHVVSNSLFKASVIDSLQRNHIGSIPQFPPNALTIKPVYLIAKPGDKAVRIPVWPGPRTTPNGFPPQSWNNYVWVDLSGKVVPSGRHLKPADSTANAAQILAATCSVNDFIHFKLDSNMAAYMNQQQGVQGIVAKAGDVALLVAMHVTTKEINNWTWETYYWAPDPDNPLEPSSPVAAKLRPAQLKGASRHYAVGVAYAMVQPNQPISGGTNKGASPIFTYNPYLEAGFGPATFNLSNQLNPNFKYGIQTNCMSCHALADNAKTDNSFYSADQYISLNDTAIFKNYVRYDFAWSFQVGVEKDFSKLKESRFEKLK</sequence>
<comment type="caution">
    <text evidence="2">The sequence shown here is derived from an EMBL/GenBank/DDBJ whole genome shotgun (WGS) entry which is preliminary data.</text>
</comment>
<keyword evidence="3" id="KW-1185">Reference proteome</keyword>
<proteinExistence type="predicted"/>
<evidence type="ECO:0000256" key="1">
    <source>
        <dbReference type="SAM" id="SignalP"/>
    </source>
</evidence>
<dbReference type="AlphaFoldDB" id="A0A9X1X5I5"/>